<comment type="pathway">
    <text evidence="9">Isoprenoid biosynthesis; isopentenyl diphosphate biosynthesis via DXP pathway; isopentenyl diphosphate from 1-deoxy-D-xylulose 5-phosphate: step 3/6.</text>
</comment>
<dbReference type="HAMAP" id="MF_00061">
    <property type="entry name" value="IspE"/>
    <property type="match status" value="1"/>
</dbReference>
<dbReference type="PIRSF" id="PIRSF010376">
    <property type="entry name" value="IspE"/>
    <property type="match status" value="1"/>
</dbReference>
<dbReference type="InterPro" id="IPR020568">
    <property type="entry name" value="Ribosomal_Su5_D2-typ_SF"/>
</dbReference>
<dbReference type="RefSeq" id="WP_367887465.1">
    <property type="nucleotide sequence ID" value="NZ_CP130612.1"/>
</dbReference>
<dbReference type="Proteomes" id="UP001229955">
    <property type="component" value="Chromosome"/>
</dbReference>
<feature type="binding site" evidence="9">
    <location>
        <begin position="95"/>
        <end position="105"/>
    </location>
    <ligand>
        <name>ATP</name>
        <dbReference type="ChEBI" id="CHEBI:30616"/>
    </ligand>
</feature>
<dbReference type="GO" id="GO:0019288">
    <property type="term" value="P:isopentenyl diphosphate biosynthetic process, methylerythritol 4-phosphate pathway"/>
    <property type="evidence" value="ECO:0007669"/>
    <property type="project" value="UniProtKB-UniRule"/>
</dbReference>
<dbReference type="GO" id="GO:0050515">
    <property type="term" value="F:4-(cytidine 5'-diphospho)-2-C-methyl-D-erythritol kinase activity"/>
    <property type="evidence" value="ECO:0007669"/>
    <property type="project" value="UniProtKB-UniRule"/>
</dbReference>
<keyword evidence="4 9" id="KW-0808">Transferase</keyword>
<evidence type="ECO:0000313" key="14">
    <source>
        <dbReference type="Proteomes" id="UP001229955"/>
    </source>
</evidence>
<dbReference type="EMBL" id="CP130612">
    <property type="protein sequence ID" value="WKW11777.1"/>
    <property type="molecule type" value="Genomic_DNA"/>
</dbReference>
<keyword evidence="14" id="KW-1185">Reference proteome</keyword>
<keyword evidence="6 9" id="KW-0418">Kinase</keyword>
<sequence length="291" mass="30667">MSATAASVDAQAKVNLRLCVLAREASGYHQLESLFLRIDLADTVRVATDTTQRELHCPGLALPQDQNLAYRAAVAFTEAAGWPTGFHISIDKRIPAGGGLGGGSADAGAVLRALNALAPKPLAADVLNTVALRLGADVPFLTMDAPFALGFGRGERLLALRPLPAREILLALPPFGVETKAAFSWYADATAGQPLRAPAPITLDDLDRWDRLVPLAVNDLEAVVVARHAAIGQCVDAFRTAGARIARMSGSGSTAFGVFDRRLAQEPALPADTRLVHTRSLTSVAPVKLLD</sequence>
<reference evidence="12" key="1">
    <citation type="submission" date="2023-07" db="EMBL/GenBank/DDBJ databases">
        <authorList>
            <person name="Haufschild T."/>
            <person name="Kallscheuer N."/>
            <person name="Hammer J."/>
            <person name="Kohn T."/>
            <person name="Kabuu M."/>
            <person name="Jogler M."/>
            <person name="Wohfarth N."/>
            <person name="Heuer A."/>
            <person name="Rohde M."/>
            <person name="van Teeseling M.C.F."/>
            <person name="Jogler C."/>
        </authorList>
    </citation>
    <scope>NUCLEOTIDE SEQUENCE</scope>
    <source>
        <strain evidence="12">Strain 138</strain>
        <strain evidence="13">Strain 318</strain>
    </source>
</reference>
<dbReference type="AlphaFoldDB" id="A0AA49JTU7"/>
<keyword evidence="7 9" id="KW-0067">ATP-binding</keyword>
<dbReference type="InterPro" id="IPR004424">
    <property type="entry name" value="IspE"/>
</dbReference>
<dbReference type="PANTHER" id="PTHR43527">
    <property type="entry name" value="4-DIPHOSPHOCYTIDYL-2-C-METHYL-D-ERYTHRITOL KINASE, CHLOROPLASTIC"/>
    <property type="match status" value="1"/>
</dbReference>
<evidence type="ECO:0000313" key="12">
    <source>
        <dbReference type="EMBL" id="WKW11777.1"/>
    </source>
</evidence>
<evidence type="ECO:0000256" key="9">
    <source>
        <dbReference type="HAMAP-Rule" id="MF_00061"/>
    </source>
</evidence>
<dbReference type="KEGG" id="pspc:Strain318_001041"/>
<dbReference type="Gene3D" id="3.30.70.890">
    <property type="entry name" value="GHMP kinase, C-terminal domain"/>
    <property type="match status" value="1"/>
</dbReference>
<accession>A0AA49JTU7</accession>
<dbReference type="InterPro" id="IPR013750">
    <property type="entry name" value="GHMP_kinase_C_dom"/>
</dbReference>
<dbReference type="SUPFAM" id="SSF54211">
    <property type="entry name" value="Ribosomal protein S5 domain 2-like"/>
    <property type="match status" value="1"/>
</dbReference>
<evidence type="ECO:0000256" key="7">
    <source>
        <dbReference type="ARBA" id="ARBA00022840"/>
    </source>
</evidence>
<comment type="catalytic activity">
    <reaction evidence="9">
        <text>4-CDP-2-C-methyl-D-erythritol + ATP = 4-CDP-2-C-methyl-D-erythritol 2-phosphate + ADP + H(+)</text>
        <dbReference type="Rhea" id="RHEA:18437"/>
        <dbReference type="ChEBI" id="CHEBI:15378"/>
        <dbReference type="ChEBI" id="CHEBI:30616"/>
        <dbReference type="ChEBI" id="CHEBI:57823"/>
        <dbReference type="ChEBI" id="CHEBI:57919"/>
        <dbReference type="ChEBI" id="CHEBI:456216"/>
        <dbReference type="EC" id="2.7.1.148"/>
    </reaction>
</comment>
<feature type="domain" description="GHMP kinase N-terminal" evidence="10">
    <location>
        <begin position="67"/>
        <end position="142"/>
    </location>
</feature>
<dbReference type="EC" id="2.7.1.148" evidence="2 9"/>
<protein>
    <recommendedName>
        <fullName evidence="3 9">4-diphosphocytidyl-2-C-methyl-D-erythritol kinase</fullName>
        <shortName evidence="9">CMK</shortName>
        <ecNumber evidence="2 9">2.7.1.148</ecNumber>
    </recommendedName>
    <alternativeName>
        <fullName evidence="8 9">4-(cytidine-5'-diphospho)-2-C-methyl-D-erythritol kinase</fullName>
    </alternativeName>
</protein>
<evidence type="ECO:0000256" key="4">
    <source>
        <dbReference type="ARBA" id="ARBA00022679"/>
    </source>
</evidence>
<feature type="active site" evidence="9">
    <location>
        <position position="13"/>
    </location>
</feature>
<evidence type="ECO:0000256" key="6">
    <source>
        <dbReference type="ARBA" id="ARBA00022777"/>
    </source>
</evidence>
<comment type="function">
    <text evidence="9">Catalyzes the phosphorylation of the position 2 hydroxy group of 4-diphosphocytidyl-2C-methyl-D-erythritol.</text>
</comment>
<feature type="active site" evidence="9">
    <location>
        <position position="137"/>
    </location>
</feature>
<dbReference type="Gene3D" id="3.30.230.10">
    <property type="match status" value="1"/>
</dbReference>
<evidence type="ECO:0000313" key="13">
    <source>
        <dbReference type="EMBL" id="WKW14687.1"/>
    </source>
</evidence>
<dbReference type="InterPro" id="IPR006204">
    <property type="entry name" value="GHMP_kinase_N_dom"/>
</dbReference>
<evidence type="ECO:0000256" key="8">
    <source>
        <dbReference type="ARBA" id="ARBA00032554"/>
    </source>
</evidence>
<evidence type="ECO:0000259" key="10">
    <source>
        <dbReference type="Pfam" id="PF00288"/>
    </source>
</evidence>
<evidence type="ECO:0000259" key="11">
    <source>
        <dbReference type="Pfam" id="PF08544"/>
    </source>
</evidence>
<dbReference type="InterPro" id="IPR014721">
    <property type="entry name" value="Ribsml_uS5_D2-typ_fold_subgr"/>
</dbReference>
<evidence type="ECO:0000256" key="3">
    <source>
        <dbReference type="ARBA" id="ARBA00017473"/>
    </source>
</evidence>
<evidence type="ECO:0000256" key="2">
    <source>
        <dbReference type="ARBA" id="ARBA00012052"/>
    </source>
</evidence>
<dbReference type="EMBL" id="CP130613">
    <property type="protein sequence ID" value="WKW14687.1"/>
    <property type="molecule type" value="Genomic_DNA"/>
</dbReference>
<evidence type="ECO:0000256" key="5">
    <source>
        <dbReference type="ARBA" id="ARBA00022741"/>
    </source>
</evidence>
<dbReference type="InterPro" id="IPR036554">
    <property type="entry name" value="GHMP_kinase_C_sf"/>
</dbReference>
<dbReference type="GO" id="GO:0005524">
    <property type="term" value="F:ATP binding"/>
    <property type="evidence" value="ECO:0007669"/>
    <property type="project" value="UniProtKB-UniRule"/>
</dbReference>
<proteinExistence type="inferred from homology"/>
<dbReference type="Pfam" id="PF08544">
    <property type="entry name" value="GHMP_kinases_C"/>
    <property type="match status" value="1"/>
</dbReference>
<dbReference type="PANTHER" id="PTHR43527:SF2">
    <property type="entry name" value="4-DIPHOSPHOCYTIDYL-2-C-METHYL-D-ERYTHRITOL KINASE, CHLOROPLASTIC"/>
    <property type="match status" value="1"/>
</dbReference>
<name>A0AA49JTU7_9BACT</name>
<organism evidence="12">
    <name type="scientific">Pseudogemmatithrix spongiicola</name>
    <dbReference type="NCBI Taxonomy" id="3062599"/>
    <lineage>
        <taxon>Bacteria</taxon>
        <taxon>Pseudomonadati</taxon>
        <taxon>Gemmatimonadota</taxon>
        <taxon>Gemmatimonadia</taxon>
        <taxon>Gemmatimonadales</taxon>
        <taxon>Gemmatimonadaceae</taxon>
        <taxon>Pseudogemmatithrix</taxon>
    </lineage>
</organism>
<dbReference type="SUPFAM" id="SSF55060">
    <property type="entry name" value="GHMP Kinase, C-terminal domain"/>
    <property type="match status" value="1"/>
</dbReference>
<gene>
    <name evidence="9 12" type="primary">ispE</name>
    <name evidence="12" type="ORF">Strain138_001041</name>
    <name evidence="13" type="ORF">Strain318_001041</name>
</gene>
<feature type="domain" description="GHMP kinase C-terminal" evidence="11">
    <location>
        <begin position="208"/>
        <end position="264"/>
    </location>
</feature>
<keyword evidence="5 9" id="KW-0547">Nucleotide-binding</keyword>
<accession>A0AA49JZK7</accession>
<dbReference type="GO" id="GO:0016114">
    <property type="term" value="P:terpenoid biosynthetic process"/>
    <property type="evidence" value="ECO:0007669"/>
    <property type="project" value="UniProtKB-UniRule"/>
</dbReference>
<dbReference type="NCBIfam" id="TIGR00154">
    <property type="entry name" value="ispE"/>
    <property type="match status" value="1"/>
</dbReference>
<comment type="similarity">
    <text evidence="1 9">Belongs to the GHMP kinase family. IspE subfamily.</text>
</comment>
<keyword evidence="9" id="KW-0414">Isoprene biosynthesis</keyword>
<evidence type="ECO:0000256" key="1">
    <source>
        <dbReference type="ARBA" id="ARBA00009684"/>
    </source>
</evidence>
<dbReference type="Pfam" id="PF00288">
    <property type="entry name" value="GHMP_kinases_N"/>
    <property type="match status" value="1"/>
</dbReference>